<evidence type="ECO:0000313" key="2">
    <source>
        <dbReference type="EMBL" id="SDO45241.1"/>
    </source>
</evidence>
<protein>
    <submittedName>
        <fullName evidence="2">YbaB/EbfC DNA-binding family protein</fullName>
    </submittedName>
</protein>
<dbReference type="Proteomes" id="UP000199651">
    <property type="component" value="Unassembled WGS sequence"/>
</dbReference>
<proteinExistence type="predicted"/>
<dbReference type="InterPro" id="IPR036894">
    <property type="entry name" value="YbaB-like_sf"/>
</dbReference>
<accession>A0A1H0JPF2</accession>
<reference evidence="3" key="1">
    <citation type="submission" date="2016-10" db="EMBL/GenBank/DDBJ databases">
        <authorList>
            <person name="Varghese N."/>
            <person name="Submissions S."/>
        </authorList>
    </citation>
    <scope>NUCLEOTIDE SEQUENCE [LARGE SCALE GENOMIC DNA]</scope>
    <source>
        <strain evidence="3">IBRC-M 10655</strain>
    </source>
</reference>
<evidence type="ECO:0000313" key="3">
    <source>
        <dbReference type="Proteomes" id="UP000199651"/>
    </source>
</evidence>
<dbReference type="Gene3D" id="3.30.1310.10">
    <property type="entry name" value="Nucleoid-associated protein YbaB-like domain"/>
    <property type="match status" value="1"/>
</dbReference>
<feature type="region of interest" description="Disordered" evidence="1">
    <location>
        <begin position="108"/>
        <end position="129"/>
    </location>
</feature>
<keyword evidence="2" id="KW-0238">DNA-binding</keyword>
<gene>
    <name evidence="2" type="ORF">SAMN05192558_103151</name>
</gene>
<dbReference type="RefSeq" id="WP_091371736.1">
    <property type="nucleotide sequence ID" value="NZ_FNDV01000002.1"/>
</dbReference>
<dbReference type="AlphaFoldDB" id="A0A1H0JPF2"/>
<dbReference type="OrthoDB" id="3695284at2"/>
<organism evidence="2 3">
    <name type="scientific">Actinokineospora alba</name>
    <dbReference type="NCBI Taxonomy" id="504798"/>
    <lineage>
        <taxon>Bacteria</taxon>
        <taxon>Bacillati</taxon>
        <taxon>Actinomycetota</taxon>
        <taxon>Actinomycetes</taxon>
        <taxon>Pseudonocardiales</taxon>
        <taxon>Pseudonocardiaceae</taxon>
        <taxon>Actinokineospora</taxon>
    </lineage>
</organism>
<dbReference type="Pfam" id="PF02575">
    <property type="entry name" value="YbaB_DNA_bd"/>
    <property type="match status" value="1"/>
</dbReference>
<dbReference type="EMBL" id="FNJB01000003">
    <property type="protein sequence ID" value="SDO45241.1"/>
    <property type="molecule type" value="Genomic_DNA"/>
</dbReference>
<name>A0A1H0JPF2_9PSEU</name>
<dbReference type="GO" id="GO:0003677">
    <property type="term" value="F:DNA binding"/>
    <property type="evidence" value="ECO:0007669"/>
    <property type="project" value="UniProtKB-KW"/>
</dbReference>
<sequence length="141" mass="15010">MQTPDEWLADFERKVADLQQKATEFKTNVEAAGATERSESVTVTVAASGALLDLKLEDSALRKSASELASEILTLTRQARQSAAVGVAQAFQPLGGDAGVVQRIPVPEPVEADSPAPKGSVARDDDDFGDETVVLRDADKW</sequence>
<dbReference type="STRING" id="504798.SAMN05421871_102898"/>
<evidence type="ECO:0000256" key="1">
    <source>
        <dbReference type="SAM" id="MobiDB-lite"/>
    </source>
</evidence>
<dbReference type="InterPro" id="IPR004401">
    <property type="entry name" value="YbaB/EbfC"/>
</dbReference>
<keyword evidence="3" id="KW-1185">Reference proteome</keyword>